<feature type="domain" description="PLD phosphodiesterase" evidence="1">
    <location>
        <begin position="196"/>
        <end position="222"/>
    </location>
</feature>
<gene>
    <name evidence="2" type="ORF">NSPZN2_40655</name>
</gene>
<proteinExistence type="predicted"/>
<dbReference type="SUPFAM" id="SSF56024">
    <property type="entry name" value="Phospholipase D/nuclease"/>
    <property type="match status" value="1"/>
</dbReference>
<name>A0ABN7M5V3_9BACT</name>
<dbReference type="PANTHER" id="PTHR21248">
    <property type="entry name" value="CARDIOLIPIN SYNTHASE"/>
    <property type="match status" value="1"/>
</dbReference>
<dbReference type="Proteomes" id="UP000675880">
    <property type="component" value="Unassembled WGS sequence"/>
</dbReference>
<dbReference type="RefSeq" id="WP_213043448.1">
    <property type="nucleotide sequence ID" value="NZ_CAJNBJ010000017.1"/>
</dbReference>
<keyword evidence="3" id="KW-1185">Reference proteome</keyword>
<reference evidence="2 3" key="1">
    <citation type="submission" date="2021-02" db="EMBL/GenBank/DDBJ databases">
        <authorList>
            <person name="Han P."/>
        </authorList>
    </citation>
    <scope>NUCLEOTIDE SEQUENCE [LARGE SCALE GENOMIC DNA]</scope>
    <source>
        <strain evidence="2">Candidatus Nitrospira sp. ZN2</strain>
    </source>
</reference>
<dbReference type="InterPro" id="IPR047955">
    <property type="entry name" value="DrmC-like"/>
</dbReference>
<comment type="caution">
    <text evidence="2">The sequence shown here is derived from an EMBL/GenBank/DDBJ whole genome shotgun (WGS) entry which is preliminary data.</text>
</comment>
<dbReference type="PANTHER" id="PTHR21248:SF22">
    <property type="entry name" value="PHOSPHOLIPASE D"/>
    <property type="match status" value="1"/>
</dbReference>
<dbReference type="Pfam" id="PF13091">
    <property type="entry name" value="PLDc_2"/>
    <property type="match status" value="1"/>
</dbReference>
<evidence type="ECO:0000313" key="2">
    <source>
        <dbReference type="EMBL" id="CAE6778867.1"/>
    </source>
</evidence>
<protein>
    <recommendedName>
        <fullName evidence="1">PLD phosphodiesterase domain-containing protein</fullName>
    </recommendedName>
</protein>
<dbReference type="InterPro" id="IPR025202">
    <property type="entry name" value="PLD-like_dom"/>
</dbReference>
<dbReference type="PROSITE" id="PS50035">
    <property type="entry name" value="PLD"/>
    <property type="match status" value="1"/>
</dbReference>
<sequence>MLSSKTVSALTEARRHCTADVWRQLIERISFSEAYPNRESIAQATAGLANSHTAWLLSEAFLSGLDTKWSQIAGGMLAIDYFVCQNGPIADFIWTGPANGRFPVRRIDQVLYDLMAAAQQRILLVTFAAHRIQHLCQHLSAAVARGVALTLIVEREDESEGQLTADALHAFRELPLEQTRVLYWPIENRERNEAGRPGKLHAKCAIVDNTALVGSANFTDDAFNRNMELGVTLRDPTMVESLFSHFEELRRKSTLKEMDLKQRR</sequence>
<organism evidence="2 3">
    <name type="scientific">Nitrospira defluvii</name>
    <dbReference type="NCBI Taxonomy" id="330214"/>
    <lineage>
        <taxon>Bacteria</taxon>
        <taxon>Pseudomonadati</taxon>
        <taxon>Nitrospirota</taxon>
        <taxon>Nitrospiria</taxon>
        <taxon>Nitrospirales</taxon>
        <taxon>Nitrospiraceae</taxon>
        <taxon>Nitrospira</taxon>
    </lineage>
</organism>
<dbReference type="NCBIfam" id="NF038319">
    <property type="entry name" value="DISARM_DrmC_I"/>
    <property type="match status" value="1"/>
</dbReference>
<evidence type="ECO:0000259" key="1">
    <source>
        <dbReference type="PROSITE" id="PS50035"/>
    </source>
</evidence>
<dbReference type="EMBL" id="CAJNBJ010000017">
    <property type="protein sequence ID" value="CAE6778867.1"/>
    <property type="molecule type" value="Genomic_DNA"/>
</dbReference>
<dbReference type="InterPro" id="IPR001736">
    <property type="entry name" value="PLipase_D/transphosphatidylase"/>
</dbReference>
<accession>A0ABN7M5V3</accession>
<evidence type="ECO:0000313" key="3">
    <source>
        <dbReference type="Proteomes" id="UP000675880"/>
    </source>
</evidence>
<dbReference type="SMART" id="SM00155">
    <property type="entry name" value="PLDc"/>
    <property type="match status" value="1"/>
</dbReference>
<dbReference type="Gene3D" id="3.30.870.10">
    <property type="entry name" value="Endonuclease Chain A"/>
    <property type="match status" value="1"/>
</dbReference>